<proteinExistence type="predicted"/>
<keyword evidence="2" id="KW-1185">Reference proteome</keyword>
<name>A0A8S0UT26_OLEEU</name>
<dbReference type="OrthoDB" id="691369at2759"/>
<dbReference type="EMBL" id="CACTIH010009048">
    <property type="protein sequence ID" value="CAA3021040.1"/>
    <property type="molecule type" value="Genomic_DNA"/>
</dbReference>
<sequence>MEIIAKEISGLKPEDAGKYVQLAHSFTSMARWDGVGKAWLQMNHLARGKLQVGILIEMHGTITTFFSPQSSHPQYEDSIGSLAISGCEYYTKRHLLLGIHIILLLMVDAAGIKCST</sequence>
<evidence type="ECO:0000313" key="2">
    <source>
        <dbReference type="Proteomes" id="UP000594638"/>
    </source>
</evidence>
<dbReference type="Gramene" id="OE9A105507T1">
    <property type="protein sequence ID" value="OE9A105507C1"/>
    <property type="gene ID" value="OE9A105507"/>
</dbReference>
<organism evidence="1 2">
    <name type="scientific">Olea europaea subsp. europaea</name>
    <dbReference type="NCBI Taxonomy" id="158383"/>
    <lineage>
        <taxon>Eukaryota</taxon>
        <taxon>Viridiplantae</taxon>
        <taxon>Streptophyta</taxon>
        <taxon>Embryophyta</taxon>
        <taxon>Tracheophyta</taxon>
        <taxon>Spermatophyta</taxon>
        <taxon>Magnoliopsida</taxon>
        <taxon>eudicotyledons</taxon>
        <taxon>Gunneridae</taxon>
        <taxon>Pentapetalae</taxon>
        <taxon>asterids</taxon>
        <taxon>lamiids</taxon>
        <taxon>Lamiales</taxon>
        <taxon>Oleaceae</taxon>
        <taxon>Oleeae</taxon>
        <taxon>Olea</taxon>
    </lineage>
</organism>
<evidence type="ECO:0000313" key="1">
    <source>
        <dbReference type="EMBL" id="CAA3021040.1"/>
    </source>
</evidence>
<dbReference type="Proteomes" id="UP000594638">
    <property type="component" value="Unassembled WGS sequence"/>
</dbReference>
<protein>
    <submittedName>
        <fullName evidence="1">Uncharacterized protein</fullName>
    </submittedName>
</protein>
<reference evidence="1 2" key="1">
    <citation type="submission" date="2019-12" db="EMBL/GenBank/DDBJ databases">
        <authorList>
            <person name="Alioto T."/>
            <person name="Alioto T."/>
            <person name="Gomez Garrido J."/>
        </authorList>
    </citation>
    <scope>NUCLEOTIDE SEQUENCE [LARGE SCALE GENOMIC DNA]</scope>
</reference>
<dbReference type="AlphaFoldDB" id="A0A8S0UT26"/>
<gene>
    <name evidence="1" type="ORF">OLEA9_A105507</name>
</gene>
<comment type="caution">
    <text evidence="1">The sequence shown here is derived from an EMBL/GenBank/DDBJ whole genome shotgun (WGS) entry which is preliminary data.</text>
</comment>
<accession>A0A8S0UT26</accession>